<protein>
    <recommendedName>
        <fullName evidence="3">Polysaccharide deacetylase</fullName>
    </recommendedName>
</protein>
<dbReference type="OrthoDB" id="6086702at2"/>
<evidence type="ECO:0000313" key="2">
    <source>
        <dbReference type="Proteomes" id="UP000193778"/>
    </source>
</evidence>
<name>A0A1X7A9B6_9RHOB</name>
<dbReference type="SUPFAM" id="SSF88713">
    <property type="entry name" value="Glycoside hydrolase/deacetylase"/>
    <property type="match status" value="1"/>
</dbReference>
<proteinExistence type="predicted"/>
<dbReference type="CDD" id="cd10928">
    <property type="entry name" value="CE4_u4"/>
    <property type="match status" value="1"/>
</dbReference>
<dbReference type="Gene3D" id="3.20.20.370">
    <property type="entry name" value="Glycoside hydrolase/deacetylase"/>
    <property type="match status" value="1"/>
</dbReference>
<reference evidence="2" key="1">
    <citation type="submission" date="2017-03" db="EMBL/GenBank/DDBJ databases">
        <authorList>
            <person name="Rodrigo-Torres L."/>
            <person name="Arahal R.D."/>
            <person name="Lucena T."/>
        </authorList>
    </citation>
    <scope>NUCLEOTIDE SEQUENCE [LARGE SCALE GENOMIC DNA]</scope>
    <source>
        <strain evidence="2">CECT 8411</strain>
    </source>
</reference>
<organism evidence="1 2">
    <name type="scientific">Ruegeria meonggei</name>
    <dbReference type="NCBI Taxonomy" id="1446476"/>
    <lineage>
        <taxon>Bacteria</taxon>
        <taxon>Pseudomonadati</taxon>
        <taxon>Pseudomonadota</taxon>
        <taxon>Alphaproteobacteria</taxon>
        <taxon>Rhodobacterales</taxon>
        <taxon>Roseobacteraceae</taxon>
        <taxon>Ruegeria</taxon>
    </lineage>
</organism>
<sequence length="257" mass="29037">MTSDWCPLEAELALWQAQELTLPLWWRDDDAIAATSQLEELTKLSESLALPVHLAIIPRDADEELAEHVARHLTLIPVVHGWAHHNNAPQNEKKSEFRLHRPMDKITDDALAGLQRMQTVFGDRLNPMFVPPWNRVAPEVVQELPGLGYRFVSTATPRKTATPAPGLEQINTHLDPIDWRGTRGLADPNMLIDKTAQMLRDRREGRADNTEPFGILTHHLVHDQDIWTFTQDLLGRLLAGPSYVWTAPSSKQTGDPE</sequence>
<dbReference type="InterPro" id="IPR011330">
    <property type="entry name" value="Glyco_hydro/deAcase_b/a-brl"/>
</dbReference>
<evidence type="ECO:0000313" key="1">
    <source>
        <dbReference type="EMBL" id="SLN73196.1"/>
    </source>
</evidence>
<evidence type="ECO:0008006" key="3">
    <source>
        <dbReference type="Google" id="ProtNLM"/>
    </source>
</evidence>
<dbReference type="InterPro" id="IPR049591">
    <property type="entry name" value="CE4_u4-like"/>
</dbReference>
<dbReference type="Proteomes" id="UP000193778">
    <property type="component" value="Unassembled WGS sequence"/>
</dbReference>
<gene>
    <name evidence="1" type="ORF">RUM8411_03865</name>
</gene>
<dbReference type="EMBL" id="FWFP01000013">
    <property type="protein sequence ID" value="SLN73196.1"/>
    <property type="molecule type" value="Genomic_DNA"/>
</dbReference>
<dbReference type="AlphaFoldDB" id="A0A1X7A9B6"/>
<keyword evidence="2" id="KW-1185">Reference proteome</keyword>
<dbReference type="RefSeq" id="WP_085824318.1">
    <property type="nucleotide sequence ID" value="NZ_FWFP01000013.1"/>
</dbReference>
<dbReference type="GO" id="GO:0005975">
    <property type="term" value="P:carbohydrate metabolic process"/>
    <property type="evidence" value="ECO:0007669"/>
    <property type="project" value="InterPro"/>
</dbReference>
<accession>A0A1X7A9B6</accession>